<evidence type="ECO:0000313" key="2">
    <source>
        <dbReference type="Proteomes" id="UP001243420"/>
    </source>
</evidence>
<organism evidence="1 2">
    <name type="scientific">Jannaschia ovalis</name>
    <dbReference type="NCBI Taxonomy" id="3038773"/>
    <lineage>
        <taxon>Bacteria</taxon>
        <taxon>Pseudomonadati</taxon>
        <taxon>Pseudomonadota</taxon>
        <taxon>Alphaproteobacteria</taxon>
        <taxon>Rhodobacterales</taxon>
        <taxon>Roseobacteraceae</taxon>
        <taxon>Jannaschia</taxon>
    </lineage>
</organism>
<name>A0ABY8LGN4_9RHOB</name>
<dbReference type="EMBL" id="CP122537">
    <property type="protein sequence ID" value="WGH79515.1"/>
    <property type="molecule type" value="Genomic_DNA"/>
</dbReference>
<gene>
    <name evidence="1" type="ORF">P8627_04415</name>
</gene>
<accession>A0ABY8LGN4</accession>
<evidence type="ECO:0008006" key="3">
    <source>
        <dbReference type="Google" id="ProtNLM"/>
    </source>
</evidence>
<proteinExistence type="predicted"/>
<keyword evidence="2" id="KW-1185">Reference proteome</keyword>
<dbReference type="Proteomes" id="UP001243420">
    <property type="component" value="Chromosome"/>
</dbReference>
<protein>
    <recommendedName>
        <fullName evidence="3">Peptide methionine sulfoxide reductase</fullName>
    </recommendedName>
</protein>
<reference evidence="1 2" key="1">
    <citation type="submission" date="2023-04" db="EMBL/GenBank/DDBJ databases">
        <title>Jannaschia ovalis sp. nov., a marine bacterium isolated from sea tidal flat.</title>
        <authorList>
            <person name="Kwon D.Y."/>
            <person name="Kim J.-J."/>
        </authorList>
    </citation>
    <scope>NUCLEOTIDE SEQUENCE [LARGE SCALE GENOMIC DNA]</scope>
    <source>
        <strain evidence="1 2">GRR-S6-38</strain>
    </source>
</reference>
<dbReference type="RefSeq" id="WP_279966395.1">
    <property type="nucleotide sequence ID" value="NZ_CP122537.1"/>
</dbReference>
<evidence type="ECO:0000313" key="1">
    <source>
        <dbReference type="EMBL" id="WGH79515.1"/>
    </source>
</evidence>
<sequence length="86" mass="9196">MAVAERLLTLPLGTFRGRALGRDWLVTRALHAGGASEKLVARALDGSDYVSMNLYRLAAGPRLKPCEMPAAKVADFVAALEVVAEE</sequence>